<reference evidence="11 12" key="1">
    <citation type="submission" date="2018-06" db="EMBL/GenBank/DDBJ databases">
        <authorList>
            <consortium name="Pathogen Informatics"/>
            <person name="Doyle S."/>
        </authorList>
    </citation>
    <scope>NUCLEOTIDE SEQUENCE [LARGE SCALE GENOMIC DNA]</scope>
    <source>
        <strain evidence="11 12">NCTC13093</strain>
    </source>
</reference>
<dbReference type="InterPro" id="IPR012281">
    <property type="entry name" value="Phospholipid_synth_PlsX-like"/>
</dbReference>
<evidence type="ECO:0000256" key="2">
    <source>
        <dbReference type="ARBA" id="ARBA00004496"/>
    </source>
</evidence>
<keyword evidence="11" id="KW-0012">Acyltransferase</keyword>
<proteinExistence type="predicted"/>
<dbReference type="SUPFAM" id="SSF53659">
    <property type="entry name" value="Isocitrate/Isopropylmalate dehydrogenase-like"/>
    <property type="match status" value="1"/>
</dbReference>
<sequence>MFNIRPCFIIMQDKKDITLALDLTGSTLPDNDIAGALNFAHTLYPSLKVHVFGSDSLKEAMQRGKIDEKFYVFHNARALDTTKKPQQSASDGNCATALALLMTLNKESMATVSMSDGTYLSAMSRHIVGAYSETLSLASKIPTGAKSYLLMLDMGANVAVGADDLLKFAILGSACARVYLDKEAPRVRLLNALGDDVRLNPMAYDANIYLKKDSSIRYDGFIAPDKIFLTDANVIVSDANTANTALKAAKGIADAYDSGSSISRFLSKMMRPDWLTPWQYNASVILGLKENVIACHARQGKDALALAVVEAVLACEHNLAQSMYNNLTSDKKI</sequence>
<keyword evidence="5 11" id="KW-0808">Transferase</keyword>
<keyword evidence="4" id="KW-0444">Lipid biosynthesis</keyword>
<organism evidence="11 12">
    <name type="scientific">Anaerobiospirillum thomasii</name>
    <dbReference type="NCBI Taxonomy" id="179995"/>
    <lineage>
        <taxon>Bacteria</taxon>
        <taxon>Pseudomonadati</taxon>
        <taxon>Pseudomonadota</taxon>
        <taxon>Gammaproteobacteria</taxon>
        <taxon>Aeromonadales</taxon>
        <taxon>Succinivibrionaceae</taxon>
        <taxon>Anaerobiospirillum</taxon>
    </lineage>
</organism>
<dbReference type="PANTHER" id="PTHR30100">
    <property type="entry name" value="FATTY ACID/PHOSPHOLIPID SYNTHESIS PROTEIN PLSX"/>
    <property type="match status" value="1"/>
</dbReference>
<dbReference type="EC" id="2.3.1.274" evidence="9"/>
<dbReference type="GO" id="GO:0005737">
    <property type="term" value="C:cytoplasm"/>
    <property type="evidence" value="ECO:0007669"/>
    <property type="project" value="UniProtKB-SubCell"/>
</dbReference>
<dbReference type="AlphaFoldDB" id="A0A2X0VL42"/>
<comment type="subcellular location">
    <subcellularLocation>
        <location evidence="2">Cytoplasm</location>
    </subcellularLocation>
</comment>
<evidence type="ECO:0000256" key="1">
    <source>
        <dbReference type="ARBA" id="ARBA00001232"/>
    </source>
</evidence>
<keyword evidence="8" id="KW-1208">Phospholipid metabolism</keyword>
<keyword evidence="12" id="KW-1185">Reference proteome</keyword>
<keyword evidence="6" id="KW-0443">Lipid metabolism</keyword>
<evidence type="ECO:0000313" key="11">
    <source>
        <dbReference type="EMBL" id="SPT70188.1"/>
    </source>
</evidence>
<protein>
    <recommendedName>
        <fullName evidence="9">phosphate acyltransferase</fullName>
        <ecNumber evidence="9">2.3.1.274</ecNumber>
    </recommendedName>
</protein>
<gene>
    <name evidence="11" type="primary">plsX</name>
    <name evidence="11" type="ORF">NCTC13093_01593</name>
</gene>
<keyword evidence="3" id="KW-0963">Cytoplasm</keyword>
<comment type="catalytic activity">
    <reaction evidence="1">
        <text>a fatty acyl-[ACP] + phosphate = an acyl phosphate + holo-[ACP]</text>
        <dbReference type="Rhea" id="RHEA:42292"/>
        <dbReference type="Rhea" id="RHEA-COMP:9685"/>
        <dbReference type="Rhea" id="RHEA-COMP:14125"/>
        <dbReference type="ChEBI" id="CHEBI:43474"/>
        <dbReference type="ChEBI" id="CHEBI:59918"/>
        <dbReference type="ChEBI" id="CHEBI:64479"/>
        <dbReference type="ChEBI" id="CHEBI:138651"/>
        <dbReference type="EC" id="2.3.1.274"/>
    </reaction>
</comment>
<dbReference type="Pfam" id="PF02504">
    <property type="entry name" value="FA_synthesis"/>
    <property type="match status" value="1"/>
</dbReference>
<dbReference type="Proteomes" id="UP000250086">
    <property type="component" value="Unassembled WGS sequence"/>
</dbReference>
<evidence type="ECO:0000256" key="6">
    <source>
        <dbReference type="ARBA" id="ARBA00023098"/>
    </source>
</evidence>
<dbReference type="Gene3D" id="3.40.718.10">
    <property type="entry name" value="Isopropylmalate Dehydrogenase"/>
    <property type="match status" value="1"/>
</dbReference>
<evidence type="ECO:0000256" key="5">
    <source>
        <dbReference type="ARBA" id="ARBA00022679"/>
    </source>
</evidence>
<evidence type="ECO:0000256" key="3">
    <source>
        <dbReference type="ARBA" id="ARBA00022490"/>
    </source>
</evidence>
<evidence type="ECO:0000256" key="7">
    <source>
        <dbReference type="ARBA" id="ARBA00023209"/>
    </source>
</evidence>
<dbReference type="InterPro" id="IPR003664">
    <property type="entry name" value="FA_synthesis"/>
</dbReference>
<evidence type="ECO:0000313" key="12">
    <source>
        <dbReference type="Proteomes" id="UP000250086"/>
    </source>
</evidence>
<accession>A0A2X0VL42</accession>
<comment type="subunit">
    <text evidence="10">Homodimer. Probably interacts with PlsY.</text>
</comment>
<dbReference type="PANTHER" id="PTHR30100:SF1">
    <property type="entry name" value="PHOSPHATE ACYLTRANSFERASE"/>
    <property type="match status" value="1"/>
</dbReference>
<dbReference type="EMBL" id="UAPV01000001">
    <property type="protein sequence ID" value="SPT70188.1"/>
    <property type="molecule type" value="Genomic_DNA"/>
</dbReference>
<keyword evidence="7" id="KW-0594">Phospholipid biosynthesis</keyword>
<name>A0A2X0VL42_9GAMM</name>
<dbReference type="GO" id="GO:0006633">
    <property type="term" value="P:fatty acid biosynthetic process"/>
    <property type="evidence" value="ECO:0007669"/>
    <property type="project" value="InterPro"/>
</dbReference>
<evidence type="ECO:0000256" key="9">
    <source>
        <dbReference type="ARBA" id="ARBA00024069"/>
    </source>
</evidence>
<evidence type="ECO:0000256" key="10">
    <source>
        <dbReference type="ARBA" id="ARBA00046608"/>
    </source>
</evidence>
<evidence type="ECO:0000256" key="8">
    <source>
        <dbReference type="ARBA" id="ARBA00023264"/>
    </source>
</evidence>
<dbReference type="GO" id="GO:0043811">
    <property type="term" value="F:phosphate:acyl-[acyl carrier protein] acyltransferase activity"/>
    <property type="evidence" value="ECO:0007669"/>
    <property type="project" value="UniProtKB-EC"/>
</dbReference>
<evidence type="ECO:0000256" key="4">
    <source>
        <dbReference type="ARBA" id="ARBA00022516"/>
    </source>
</evidence>
<dbReference type="GO" id="GO:0008654">
    <property type="term" value="P:phospholipid biosynthetic process"/>
    <property type="evidence" value="ECO:0007669"/>
    <property type="project" value="UniProtKB-KW"/>
</dbReference>
<dbReference type="PIRSF" id="PIRSF002465">
    <property type="entry name" value="Phsphlp_syn_PlsX"/>
    <property type="match status" value="1"/>
</dbReference>